<dbReference type="AlphaFoldDB" id="A0A1I4WP46"/>
<comment type="similarity">
    <text evidence="5">Belongs to the DarP family.</text>
</comment>
<dbReference type="PANTHER" id="PTHR38101">
    <property type="entry name" value="UPF0307 PROTEIN YJGA"/>
    <property type="match status" value="1"/>
</dbReference>
<dbReference type="Gene3D" id="1.10.60.30">
    <property type="entry name" value="PSPTO4464-like domains"/>
    <property type="match status" value="2"/>
</dbReference>
<sequence length="178" mass="20262">MSHDETDDAFDGPSRSQLRREAMAIFKMAETLATLSDAQLVRIPLEPALIDEVRRTRAIPQPIARKRQTQYLAKLLRRLEDEEIAAVRTVLDSDRQQSNRETAALHQLEAWRDRLIAEGDSALDELLLLHPAADRQHIRNLIRQANSEAKNQKPPRASRELFRTLRELQVASDPSASA</sequence>
<keyword evidence="7" id="KW-1185">Reference proteome</keyword>
<proteinExistence type="inferred from homology"/>
<evidence type="ECO:0000256" key="2">
    <source>
        <dbReference type="ARBA" id="ARBA00022517"/>
    </source>
</evidence>
<comment type="subcellular location">
    <subcellularLocation>
        <location evidence="5">Cytoplasm</location>
    </subcellularLocation>
    <text evidence="5">Associates with late stage pre-50S ribosomal subunits.</text>
</comment>
<comment type="function">
    <text evidence="5">Member of a network of 50S ribosomal subunit biogenesis factors which assembles along the 30S-50S interface, preventing incorrect 23S rRNA structures from forming. Promotes peptidyl transferase center (PTC) maturation.</text>
</comment>
<dbReference type="RefSeq" id="WP_092405966.1">
    <property type="nucleotide sequence ID" value="NZ_FOVF01000005.1"/>
</dbReference>
<keyword evidence="2 5" id="KW-0690">Ribosome biogenesis</keyword>
<dbReference type="GO" id="GO:0019843">
    <property type="term" value="F:rRNA binding"/>
    <property type="evidence" value="ECO:0007669"/>
    <property type="project" value="UniProtKB-UniRule"/>
</dbReference>
<dbReference type="HAMAP" id="MF_00765">
    <property type="entry name" value="DarP"/>
    <property type="match status" value="1"/>
</dbReference>
<dbReference type="GO" id="GO:1902626">
    <property type="term" value="P:assembly of large subunit precursor of preribosome"/>
    <property type="evidence" value="ECO:0007669"/>
    <property type="project" value="UniProtKB-UniRule"/>
</dbReference>
<keyword evidence="3 5" id="KW-0699">rRNA-binding</keyword>
<dbReference type="PIRSF" id="PIRSF016183">
    <property type="entry name" value="UCP016183"/>
    <property type="match status" value="1"/>
</dbReference>
<keyword evidence="1 5" id="KW-0963">Cytoplasm</keyword>
<dbReference type="Proteomes" id="UP000198575">
    <property type="component" value="Unassembled WGS sequence"/>
</dbReference>
<evidence type="ECO:0000313" key="7">
    <source>
        <dbReference type="Proteomes" id="UP000198575"/>
    </source>
</evidence>
<keyword evidence="4 5" id="KW-0694">RNA-binding</keyword>
<protein>
    <recommendedName>
        <fullName evidence="5">Dual-action ribosomal maturation protein DarP</fullName>
    </recommendedName>
    <alternativeName>
        <fullName evidence="5">Large ribosomal subunit assembly factor DarP</fullName>
    </alternativeName>
</protein>
<dbReference type="NCBIfam" id="NF003593">
    <property type="entry name" value="PRK05255.1-1"/>
    <property type="match status" value="1"/>
</dbReference>
<evidence type="ECO:0000256" key="4">
    <source>
        <dbReference type="ARBA" id="ARBA00022884"/>
    </source>
</evidence>
<dbReference type="GO" id="GO:0043022">
    <property type="term" value="F:ribosome binding"/>
    <property type="evidence" value="ECO:0007669"/>
    <property type="project" value="UniProtKB-UniRule"/>
</dbReference>
<name>A0A1I4WP46_9GAMM</name>
<dbReference type="GO" id="GO:0005829">
    <property type="term" value="C:cytosol"/>
    <property type="evidence" value="ECO:0007669"/>
    <property type="project" value="TreeGrafter"/>
</dbReference>
<reference evidence="6 7" key="1">
    <citation type="submission" date="2016-10" db="EMBL/GenBank/DDBJ databases">
        <authorList>
            <person name="de Groot N.N."/>
        </authorList>
    </citation>
    <scope>NUCLEOTIDE SEQUENCE [LARGE SCALE GENOMIC DNA]</scope>
    <source>
        <strain evidence="6 7">CGMCC 1.7659</strain>
    </source>
</reference>
<dbReference type="InterPro" id="IPR006839">
    <property type="entry name" value="DarP"/>
</dbReference>
<gene>
    <name evidence="5" type="primary">darP</name>
    <name evidence="6" type="ORF">SAMN05216289_105196</name>
</gene>
<dbReference type="EMBL" id="FOVF01000005">
    <property type="protein sequence ID" value="SFN15207.1"/>
    <property type="molecule type" value="Genomic_DNA"/>
</dbReference>
<dbReference type="PANTHER" id="PTHR38101:SF1">
    <property type="entry name" value="UPF0307 PROTEIN YJGA"/>
    <property type="match status" value="1"/>
</dbReference>
<organism evidence="6 7">
    <name type="scientific">Dokdonella immobilis</name>
    <dbReference type="NCBI Taxonomy" id="578942"/>
    <lineage>
        <taxon>Bacteria</taxon>
        <taxon>Pseudomonadati</taxon>
        <taxon>Pseudomonadota</taxon>
        <taxon>Gammaproteobacteria</taxon>
        <taxon>Lysobacterales</taxon>
        <taxon>Rhodanobacteraceae</taxon>
        <taxon>Dokdonella</taxon>
    </lineage>
</organism>
<accession>A0A1I4WP46</accession>
<evidence type="ECO:0000313" key="6">
    <source>
        <dbReference type="EMBL" id="SFN15207.1"/>
    </source>
</evidence>
<dbReference type="Pfam" id="PF04751">
    <property type="entry name" value="DarP"/>
    <property type="match status" value="1"/>
</dbReference>
<evidence type="ECO:0000256" key="1">
    <source>
        <dbReference type="ARBA" id="ARBA00022490"/>
    </source>
</evidence>
<dbReference type="CDD" id="cd16331">
    <property type="entry name" value="YjgA-like"/>
    <property type="match status" value="1"/>
</dbReference>
<evidence type="ECO:0000256" key="3">
    <source>
        <dbReference type="ARBA" id="ARBA00022730"/>
    </source>
</evidence>
<dbReference type="InterPro" id="IPR023153">
    <property type="entry name" value="DarP_sf"/>
</dbReference>
<dbReference type="STRING" id="578942.SAMN05216289_105196"/>
<dbReference type="SUPFAM" id="SSF158710">
    <property type="entry name" value="PSPTO4464-like"/>
    <property type="match status" value="1"/>
</dbReference>
<dbReference type="OrthoDB" id="5293604at2"/>
<evidence type="ECO:0000256" key="5">
    <source>
        <dbReference type="HAMAP-Rule" id="MF_00765"/>
    </source>
</evidence>